<dbReference type="OrthoDB" id="25129at2759"/>
<comment type="subcellular location">
    <subcellularLocation>
        <location evidence="3">Cytoplasm</location>
    </subcellularLocation>
</comment>
<dbReference type="SUPFAM" id="SSF52402">
    <property type="entry name" value="Adenine nucleotide alpha hydrolases-like"/>
    <property type="match status" value="1"/>
</dbReference>
<dbReference type="InterPro" id="IPR019407">
    <property type="entry name" value="CTU2"/>
</dbReference>
<dbReference type="SUPFAM" id="SSF56112">
    <property type="entry name" value="Protein kinase-like (PK-like)"/>
    <property type="match status" value="1"/>
</dbReference>
<dbReference type="Proteomes" id="UP000034680">
    <property type="component" value="Unassembled WGS sequence"/>
</dbReference>
<dbReference type="Gene3D" id="3.40.50.620">
    <property type="entry name" value="HUPs"/>
    <property type="match status" value="1"/>
</dbReference>
<dbReference type="Pfam" id="PF01636">
    <property type="entry name" value="APH"/>
    <property type="match status" value="1"/>
</dbReference>
<keyword evidence="2 3" id="KW-0819">tRNA processing</keyword>
<organism evidence="5 6">
    <name type="scientific">Diaporthe ampelina</name>
    <dbReference type="NCBI Taxonomy" id="1214573"/>
    <lineage>
        <taxon>Eukaryota</taxon>
        <taxon>Fungi</taxon>
        <taxon>Dikarya</taxon>
        <taxon>Ascomycota</taxon>
        <taxon>Pezizomycotina</taxon>
        <taxon>Sordariomycetes</taxon>
        <taxon>Sordariomycetidae</taxon>
        <taxon>Diaporthales</taxon>
        <taxon>Diaporthaceae</taxon>
        <taxon>Diaporthe</taxon>
    </lineage>
</organism>
<evidence type="ECO:0000256" key="2">
    <source>
        <dbReference type="ARBA" id="ARBA00022694"/>
    </source>
</evidence>
<dbReference type="GO" id="GO:0016779">
    <property type="term" value="F:nucleotidyltransferase activity"/>
    <property type="evidence" value="ECO:0007669"/>
    <property type="project" value="UniProtKB-UniRule"/>
</dbReference>
<keyword evidence="5" id="KW-0808">Transferase</keyword>
<dbReference type="HAMAP" id="MF_03054">
    <property type="entry name" value="CTU2"/>
    <property type="match status" value="1"/>
</dbReference>
<dbReference type="AlphaFoldDB" id="A0A0G2HVW5"/>
<comment type="similarity">
    <text evidence="3">Belongs to the CTU2/NCS2 family.</text>
</comment>
<dbReference type="GO" id="GO:0005829">
    <property type="term" value="C:cytosol"/>
    <property type="evidence" value="ECO:0007669"/>
    <property type="project" value="TreeGrafter"/>
</dbReference>
<evidence type="ECO:0000259" key="4">
    <source>
        <dbReference type="Pfam" id="PF01636"/>
    </source>
</evidence>
<name>A0A0G2HVW5_9PEZI</name>
<keyword evidence="1 3" id="KW-0963">Cytoplasm</keyword>
<comment type="function">
    <text evidence="3">Plays a central role in 2-thiolation of mcm(5)S(2)U at tRNA wobble positions of tRNA(Lys), tRNA(Glu) and tRNA(Gln). May act by forming a heterodimer with NCS6 that ligates sulfur from thiocarboxylated URM1 onto the uridine of tRNAs at wobble position. Prior mcm(5) tRNA modification by the elongator complex is required for 2-thiolation. May also be involved in protein urmylation.</text>
</comment>
<evidence type="ECO:0000313" key="6">
    <source>
        <dbReference type="Proteomes" id="UP000034680"/>
    </source>
</evidence>
<comment type="pathway">
    <text evidence="3">tRNA modification; 5-methoxycarbonylmethyl-2-thiouridine-tRNA biosynthesis.</text>
</comment>
<dbReference type="GO" id="GO:0000049">
    <property type="term" value="F:tRNA binding"/>
    <property type="evidence" value="ECO:0007669"/>
    <property type="project" value="InterPro"/>
</dbReference>
<reference evidence="5 6" key="1">
    <citation type="submission" date="2015-05" db="EMBL/GenBank/DDBJ databases">
        <title>Distinctive expansion of gene families associated with plant cell wall degradation and secondary metabolism in the genomes of grapevine trunk pathogens.</title>
        <authorList>
            <person name="Lawrence D.P."/>
            <person name="Travadon R."/>
            <person name="Rolshausen P.E."/>
            <person name="Baumgartner K."/>
        </authorList>
    </citation>
    <scope>NUCLEOTIDE SEQUENCE [LARGE SCALE GENOMIC DNA]</scope>
    <source>
        <strain evidence="5">DA912</strain>
    </source>
</reference>
<dbReference type="UniPathway" id="UPA00988"/>
<accession>A0A0G2HVW5</accession>
<reference evidence="5 6" key="2">
    <citation type="submission" date="2015-05" db="EMBL/GenBank/DDBJ databases">
        <authorList>
            <person name="Morales-Cruz A."/>
            <person name="Amrine K.C."/>
            <person name="Cantu D."/>
        </authorList>
    </citation>
    <scope>NUCLEOTIDE SEQUENCE [LARGE SCALE GENOMIC DNA]</scope>
    <source>
        <strain evidence="5">DA912</strain>
    </source>
</reference>
<evidence type="ECO:0000256" key="1">
    <source>
        <dbReference type="ARBA" id="ARBA00022490"/>
    </source>
</evidence>
<comment type="caution">
    <text evidence="5">The sequence shown here is derived from an EMBL/GenBank/DDBJ whole genome shotgun (WGS) entry which is preliminary data.</text>
</comment>
<evidence type="ECO:0000313" key="5">
    <source>
        <dbReference type="EMBL" id="KKY38873.1"/>
    </source>
</evidence>
<dbReference type="PANTHER" id="PTHR20882:SF14">
    <property type="entry name" value="CYTOPLASMIC TRNA 2-THIOLATION PROTEIN 2"/>
    <property type="match status" value="1"/>
</dbReference>
<dbReference type="STRING" id="1214573.A0A0G2HVW5"/>
<evidence type="ECO:0000256" key="3">
    <source>
        <dbReference type="HAMAP-Rule" id="MF_03054"/>
    </source>
</evidence>
<dbReference type="GO" id="GO:0002143">
    <property type="term" value="P:tRNA wobble position uridine thiolation"/>
    <property type="evidence" value="ECO:0007669"/>
    <property type="project" value="TreeGrafter"/>
</dbReference>
<proteinExistence type="inferred from homology"/>
<dbReference type="InterPro" id="IPR002575">
    <property type="entry name" value="Aminoglycoside_PTrfase"/>
</dbReference>
<dbReference type="InterPro" id="IPR011009">
    <property type="entry name" value="Kinase-like_dom_sf"/>
</dbReference>
<dbReference type="GO" id="GO:0032447">
    <property type="term" value="P:protein urmylation"/>
    <property type="evidence" value="ECO:0007669"/>
    <property type="project" value="UniProtKB-UniRule"/>
</dbReference>
<dbReference type="Pfam" id="PF10288">
    <property type="entry name" value="CTU2"/>
    <property type="match status" value="1"/>
</dbReference>
<feature type="domain" description="Aminoglycoside phosphotransferase" evidence="4">
    <location>
        <begin position="121"/>
        <end position="276"/>
    </location>
</feature>
<keyword evidence="6" id="KW-1185">Reference proteome</keyword>
<dbReference type="GO" id="GO:0016783">
    <property type="term" value="F:sulfurtransferase activity"/>
    <property type="evidence" value="ECO:0007669"/>
    <property type="project" value="TreeGrafter"/>
</dbReference>
<dbReference type="InterPro" id="IPR014729">
    <property type="entry name" value="Rossmann-like_a/b/a_fold"/>
</dbReference>
<dbReference type="PANTHER" id="PTHR20882">
    <property type="entry name" value="CYTOPLASMIC TRNA 2-THIOLATION PROTEIN 2"/>
    <property type="match status" value="1"/>
</dbReference>
<gene>
    <name evidence="3" type="primary">NCS2</name>
    <name evidence="3" type="synonym">CTU2</name>
    <name evidence="5" type="ORF">UCDDA912_g01134</name>
</gene>
<protein>
    <recommendedName>
        <fullName evidence="3">Cytoplasmic tRNA 2-thiolation protein 2</fullName>
    </recommendedName>
</protein>
<sequence>MAEPTADEIASQITQELRPTAFACTSLTPLSGGNANFIFRGKLQKPLGDGTAEIAIKHGEGFVASSTALKLSTSRCILEEKCLQALQKLAPITSQSYSIRTPGLFYFNTGSNTQIQEYLPDSLNLKFYALKRLLPSTPEHQRRKVLELGQGLGRWLRSFHDWSDQPDQEVLRETAKTNKELQGIKFTYNYESLFWQPEDFPFLKDSEDVFKEVIANAKLELEDESKLHVIHGDFWTGNILLPDRDLESKDRAPVLVVDWEMCQLGVRPLDLGQMIAELYELFLYKDIKAALWLIEGFATGYGFVDDDFAFRAAIHVGAHLVGFGTSVPGWGSTEAVERVCKVGRDIVTHGWGKDRACPCYRRYVQMKAVKRLEVASKEIRAVPTQTKKVLVGLSFGVSSSSLINILDESAQNQLKKRPTPAYDPVVVHVDTEMGDGASPLPCDSKRLLENFSKRYPGFTFRSIPLTTVLDLDTIDWSALPVTPNGREDGEKGPEERLHDFFSRLPSTTSRADIMRLFVRHILISAALAEGCCALLLGYSTTALAALTLGETAKGRGFTLPWMTNDGPQPVHAFAAAPRNGAGSDREAEAAGKEVAKLPIYYPLREVFRSELVAYAGFISPPLTELVLPSDVTRSGSAVVSHKDVSIDDVMARYIDEVEVSYPSIVANVVRTTAKLERLGENGDDISCGLCGMGLDEQGDERWKGEIGDADAGEYGRLCYGCQRSMRN</sequence>
<dbReference type="Gene3D" id="3.90.1200.10">
    <property type="match status" value="1"/>
</dbReference>
<dbReference type="EMBL" id="LCUC01000045">
    <property type="protein sequence ID" value="KKY38873.1"/>
    <property type="molecule type" value="Genomic_DNA"/>
</dbReference>
<dbReference type="Gene3D" id="3.30.200.20">
    <property type="entry name" value="Phosphorylase Kinase, domain 1"/>
    <property type="match status" value="1"/>
</dbReference>